<dbReference type="Proteomes" id="UP000694044">
    <property type="component" value="Unassembled WGS sequence"/>
</dbReference>
<dbReference type="AlphaFoldDB" id="A0A8T1W1E4"/>
<proteinExistence type="predicted"/>
<organism evidence="2 3">
    <name type="scientific">Phytophthora pseudosyringae</name>
    <dbReference type="NCBI Taxonomy" id="221518"/>
    <lineage>
        <taxon>Eukaryota</taxon>
        <taxon>Sar</taxon>
        <taxon>Stramenopiles</taxon>
        <taxon>Oomycota</taxon>
        <taxon>Peronosporomycetes</taxon>
        <taxon>Peronosporales</taxon>
        <taxon>Peronosporaceae</taxon>
        <taxon>Phytophthora</taxon>
    </lineage>
</organism>
<name>A0A8T1W1E4_9STRA</name>
<evidence type="ECO:0000313" key="3">
    <source>
        <dbReference type="Proteomes" id="UP000694044"/>
    </source>
</evidence>
<feature type="region of interest" description="Disordered" evidence="1">
    <location>
        <begin position="25"/>
        <end position="48"/>
    </location>
</feature>
<evidence type="ECO:0000256" key="1">
    <source>
        <dbReference type="SAM" id="MobiDB-lite"/>
    </source>
</evidence>
<sequence>MDLGLTLNGQHSSIWRRHVGGSPPLYGGRGQRYQQEAPGRRAGNEGWEDAADAQRLARVAGRLDRLDRDNQELRCANVGRRAMRRRRRVAGPLAEITSVAWYERRMIFEESVILAQVAVLKRIPSRSFR</sequence>
<protein>
    <submittedName>
        <fullName evidence="2">Uncharacterized protein</fullName>
    </submittedName>
</protein>
<comment type="caution">
    <text evidence="2">The sequence shown here is derived from an EMBL/GenBank/DDBJ whole genome shotgun (WGS) entry which is preliminary data.</text>
</comment>
<dbReference type="OrthoDB" id="126220at2759"/>
<gene>
    <name evidence="2" type="ORF">PHYPSEUDO_014710</name>
</gene>
<accession>A0A8T1W1E4</accession>
<keyword evidence="3" id="KW-1185">Reference proteome</keyword>
<dbReference type="EMBL" id="JAGDFM010000086">
    <property type="protein sequence ID" value="KAG7387056.1"/>
    <property type="molecule type" value="Genomic_DNA"/>
</dbReference>
<evidence type="ECO:0000313" key="2">
    <source>
        <dbReference type="EMBL" id="KAG7387056.1"/>
    </source>
</evidence>
<reference evidence="2" key="1">
    <citation type="submission" date="2021-02" db="EMBL/GenBank/DDBJ databases">
        <authorList>
            <person name="Palmer J.M."/>
        </authorList>
    </citation>
    <scope>NUCLEOTIDE SEQUENCE</scope>
    <source>
        <strain evidence="2">SCRP734</strain>
    </source>
</reference>